<feature type="compositionally biased region" description="Polar residues" evidence="1">
    <location>
        <begin position="175"/>
        <end position="186"/>
    </location>
</feature>
<keyword evidence="2" id="KW-0732">Signal</keyword>
<feature type="compositionally biased region" description="Gly residues" evidence="1">
    <location>
        <begin position="266"/>
        <end position="282"/>
    </location>
</feature>
<dbReference type="PROSITE" id="PS51318">
    <property type="entry name" value="TAT"/>
    <property type="match status" value="1"/>
</dbReference>
<gene>
    <name evidence="3" type="ORF">ACFOOR_10040</name>
</gene>
<sequence length="309" mass="31355">MKKGKISRRSFLLQVSGGALASGSLGVVTGEAWARQTPYVDRDPNDPVGRGRGGAGSYVYTGMTDADGGPNADPAGGGTGGTQAPGRNYTGITDSDGGQNADPVGQGRGGGTGITDADQGAGADAAGRGRGTVQGGNRHYTGLTDHDTRDERGYGGTFNVRDSDFRDGVRPPGSPQRNPRTGYSDQDPTDLSGRGTGGRLPGVSDNDTRDRIGQGRSTGRYTGYTDTDTGTNADRAGYGNGGLAQYRRYSGLTDSDRGTNADAAGYGRGSQSGRGSGGGSGYTGLTDADNGANADTAGYGRGSGNRKRR</sequence>
<feature type="compositionally biased region" description="Low complexity" evidence="1">
    <location>
        <begin position="64"/>
        <end position="74"/>
    </location>
</feature>
<evidence type="ECO:0000313" key="3">
    <source>
        <dbReference type="EMBL" id="MFC2926443.1"/>
    </source>
</evidence>
<comment type="caution">
    <text evidence="3">The sequence shown here is derived from an EMBL/GenBank/DDBJ whole genome shotgun (WGS) entry which is preliminary data.</text>
</comment>
<evidence type="ECO:0000313" key="4">
    <source>
        <dbReference type="Proteomes" id="UP001595379"/>
    </source>
</evidence>
<evidence type="ECO:0008006" key="5">
    <source>
        <dbReference type="Google" id="ProtNLM"/>
    </source>
</evidence>
<evidence type="ECO:0000256" key="1">
    <source>
        <dbReference type="SAM" id="MobiDB-lite"/>
    </source>
</evidence>
<name>A0ABV6ZYL3_9PROT</name>
<keyword evidence="4" id="KW-1185">Reference proteome</keyword>
<evidence type="ECO:0000256" key="2">
    <source>
        <dbReference type="SAM" id="SignalP"/>
    </source>
</evidence>
<feature type="compositionally biased region" description="Low complexity" evidence="1">
    <location>
        <begin position="114"/>
        <end position="126"/>
    </location>
</feature>
<feature type="signal peptide" evidence="2">
    <location>
        <begin position="1"/>
        <end position="21"/>
    </location>
</feature>
<protein>
    <recommendedName>
        <fullName evidence="5">Tat pathway signal protein</fullName>
    </recommendedName>
</protein>
<feature type="chain" id="PRO_5046437705" description="Tat pathway signal protein" evidence="2">
    <location>
        <begin position="22"/>
        <end position="309"/>
    </location>
</feature>
<dbReference type="Proteomes" id="UP001595379">
    <property type="component" value="Unassembled WGS sequence"/>
</dbReference>
<dbReference type="EMBL" id="JBHRSV010000019">
    <property type="protein sequence ID" value="MFC2926443.1"/>
    <property type="molecule type" value="Genomic_DNA"/>
</dbReference>
<accession>A0ABV6ZYL3</accession>
<dbReference type="InterPro" id="IPR006311">
    <property type="entry name" value="TAT_signal"/>
</dbReference>
<feature type="compositionally biased region" description="Low complexity" evidence="1">
    <location>
        <begin position="215"/>
        <end position="231"/>
    </location>
</feature>
<dbReference type="RefSeq" id="WP_343164235.1">
    <property type="nucleotide sequence ID" value="NZ_JBHRSV010000019.1"/>
</dbReference>
<proteinExistence type="predicted"/>
<feature type="region of interest" description="Disordered" evidence="1">
    <location>
        <begin position="61"/>
        <end position="309"/>
    </location>
</feature>
<feature type="compositionally biased region" description="Basic and acidic residues" evidence="1">
    <location>
        <begin position="144"/>
        <end position="153"/>
    </location>
</feature>
<feature type="compositionally biased region" description="Low complexity" evidence="1">
    <location>
        <begin position="283"/>
        <end position="298"/>
    </location>
</feature>
<organism evidence="3 4">
    <name type="scientific">Hyphobacterium vulgare</name>
    <dbReference type="NCBI Taxonomy" id="1736751"/>
    <lineage>
        <taxon>Bacteria</taxon>
        <taxon>Pseudomonadati</taxon>
        <taxon>Pseudomonadota</taxon>
        <taxon>Alphaproteobacteria</taxon>
        <taxon>Maricaulales</taxon>
        <taxon>Maricaulaceae</taxon>
        <taxon>Hyphobacterium</taxon>
    </lineage>
</organism>
<reference evidence="4" key="1">
    <citation type="journal article" date="2019" name="Int. J. Syst. Evol. Microbiol.">
        <title>The Global Catalogue of Microorganisms (GCM) 10K type strain sequencing project: providing services to taxonomists for standard genome sequencing and annotation.</title>
        <authorList>
            <consortium name="The Broad Institute Genomics Platform"/>
            <consortium name="The Broad Institute Genome Sequencing Center for Infectious Disease"/>
            <person name="Wu L."/>
            <person name="Ma J."/>
        </authorList>
    </citation>
    <scope>NUCLEOTIDE SEQUENCE [LARGE SCALE GENOMIC DNA]</scope>
    <source>
        <strain evidence="4">KCTC 52487</strain>
    </source>
</reference>